<keyword evidence="2" id="KW-1185">Reference proteome</keyword>
<dbReference type="AlphaFoldDB" id="A0A1H7KCG2"/>
<reference evidence="1 2" key="1">
    <citation type="submission" date="2016-10" db="EMBL/GenBank/DDBJ databases">
        <authorList>
            <person name="de Groot N.N."/>
        </authorList>
    </citation>
    <scope>NUCLEOTIDE SEQUENCE [LARGE SCALE GENOMIC DNA]</scope>
    <source>
        <strain evidence="1 2">Nv1</strain>
    </source>
</reference>
<evidence type="ECO:0000313" key="2">
    <source>
        <dbReference type="Proteomes" id="UP000198620"/>
    </source>
</evidence>
<gene>
    <name evidence="1" type="ORF">SAMN05216387_103181</name>
</gene>
<dbReference type="EMBL" id="FOBH01000003">
    <property type="protein sequence ID" value="SEK84499.1"/>
    <property type="molecule type" value="Genomic_DNA"/>
</dbReference>
<proteinExistence type="predicted"/>
<evidence type="ECO:0000313" key="1">
    <source>
        <dbReference type="EMBL" id="SEK84499.1"/>
    </source>
</evidence>
<organism evidence="1 2">
    <name type="scientific">Nitrosovibrio tenuis</name>
    <dbReference type="NCBI Taxonomy" id="1233"/>
    <lineage>
        <taxon>Bacteria</taxon>
        <taxon>Pseudomonadati</taxon>
        <taxon>Pseudomonadota</taxon>
        <taxon>Betaproteobacteria</taxon>
        <taxon>Nitrosomonadales</taxon>
        <taxon>Nitrosomonadaceae</taxon>
        <taxon>Nitrosovibrio</taxon>
    </lineage>
</organism>
<protein>
    <submittedName>
        <fullName evidence="1">Uncharacterized protein</fullName>
    </submittedName>
</protein>
<dbReference type="Proteomes" id="UP000198620">
    <property type="component" value="Unassembled WGS sequence"/>
</dbReference>
<sequence>MPGRVASANDDRFKADCEKLIGAGKVVVTYTDIVPAEDSSHTIKSLQSMSGKANDAYHSVYGLTHAEPAFRYEINTRWRISPEGQTCMVADVSVKLGFSAMRVYLARELQDSCRKNIVREHELEHVSTWRSHFRIAAKMLEDPLRTAFSQPRYYPSQTQAQADLKPWVEGVLQPFQKQLMNGAAAAQRAIDSPAAYQRVTQRLRTCPPSANGS</sequence>
<name>A0A1H7KCG2_9PROT</name>
<accession>A0A1H7KCG2</accession>